<keyword evidence="2" id="KW-1133">Transmembrane helix</keyword>
<dbReference type="AlphaFoldDB" id="A0A858RNF2"/>
<feature type="domain" description="PA14" evidence="3">
    <location>
        <begin position="200"/>
        <end position="403"/>
    </location>
</feature>
<dbReference type="Proteomes" id="UP000501812">
    <property type="component" value="Chromosome"/>
</dbReference>
<evidence type="ECO:0000259" key="3">
    <source>
        <dbReference type="PROSITE" id="PS51820"/>
    </source>
</evidence>
<feature type="region of interest" description="Disordered" evidence="1">
    <location>
        <begin position="1"/>
        <end position="20"/>
    </location>
</feature>
<dbReference type="SUPFAM" id="SSF56988">
    <property type="entry name" value="Anthrax protective antigen"/>
    <property type="match status" value="1"/>
</dbReference>
<dbReference type="KEGG" id="luo:HHL09_19930"/>
<keyword evidence="2" id="KW-0812">Transmembrane</keyword>
<name>A0A858RNF2_9BACT</name>
<keyword evidence="2" id="KW-0472">Membrane</keyword>
<feature type="transmembrane region" description="Helical" evidence="2">
    <location>
        <begin position="34"/>
        <end position="56"/>
    </location>
</feature>
<evidence type="ECO:0000313" key="5">
    <source>
        <dbReference type="Proteomes" id="UP000501812"/>
    </source>
</evidence>
<dbReference type="RefSeq" id="WP_169456384.1">
    <property type="nucleotide sequence ID" value="NZ_CP051774.1"/>
</dbReference>
<reference evidence="4 5" key="1">
    <citation type="submission" date="2020-04" db="EMBL/GenBank/DDBJ databases">
        <title>Luteolibacter sp. G-1-1-1 isolated from soil.</title>
        <authorList>
            <person name="Dahal R.H."/>
        </authorList>
    </citation>
    <scope>NUCLEOTIDE SEQUENCE [LARGE SCALE GENOMIC DNA]</scope>
    <source>
        <strain evidence="4 5">G-1-1-1</strain>
    </source>
</reference>
<dbReference type="InterPro" id="IPR037524">
    <property type="entry name" value="PA14/GLEYA"/>
</dbReference>
<evidence type="ECO:0000256" key="1">
    <source>
        <dbReference type="SAM" id="MobiDB-lite"/>
    </source>
</evidence>
<gene>
    <name evidence="4" type="ORF">HHL09_19930</name>
</gene>
<protein>
    <recommendedName>
        <fullName evidence="3">PA14 domain-containing protein</fullName>
    </recommendedName>
</protein>
<evidence type="ECO:0000313" key="4">
    <source>
        <dbReference type="EMBL" id="QJE97958.1"/>
    </source>
</evidence>
<dbReference type="PROSITE" id="PS51820">
    <property type="entry name" value="PA14"/>
    <property type="match status" value="1"/>
</dbReference>
<evidence type="ECO:0000256" key="2">
    <source>
        <dbReference type="SAM" id="Phobius"/>
    </source>
</evidence>
<feature type="region of interest" description="Disordered" evidence="1">
    <location>
        <begin position="131"/>
        <end position="163"/>
    </location>
</feature>
<accession>A0A858RNF2</accession>
<organism evidence="4 5">
    <name type="scientific">Luteolibacter luteus</name>
    <dbReference type="NCBI Taxonomy" id="2728835"/>
    <lineage>
        <taxon>Bacteria</taxon>
        <taxon>Pseudomonadati</taxon>
        <taxon>Verrucomicrobiota</taxon>
        <taxon>Verrucomicrobiia</taxon>
        <taxon>Verrucomicrobiales</taxon>
        <taxon>Verrucomicrobiaceae</taxon>
        <taxon>Luteolibacter</taxon>
    </lineage>
</organism>
<proteinExistence type="predicted"/>
<keyword evidence="5" id="KW-1185">Reference proteome</keyword>
<dbReference type="EMBL" id="CP051774">
    <property type="protein sequence ID" value="QJE97958.1"/>
    <property type="molecule type" value="Genomic_DNA"/>
</dbReference>
<sequence length="446" mass="47619">MSLKRKPPVPLTTASVVPPSPHVKKRTLWQRMGAGSLSVSIIFHIMLLAIGAFWVLRVVQDPPKKVDFMPPSGGGGEPSAEVEAKRKRLNAVPRDMPRLVAMDVASSITLPEPDPSSQLIALDALTSGKPSGGLGGSGSGGGKGNGTGKGIGDGTGPGLGGGGGFQNPFGMIDGRKSALVGNFYDLKQKKDGTATGFDESATLQVISDFVTKDNWNIRKLDDFFKAPNTLYQTKFYIPIMSAALAPEAFGCKDVKPVFWVAHYRGMIEAPKSGRFRFVGRADNVMVVRFNKKVVLDGGDYSARVARPIWDAGTIAVLAGTSGNRDQEKEMRRGGYDIPVKSYHYPTCGQYNERGGVMVGKDFTVKAGAKYPVEILLSELGGLFGASLMIEEDGVEYKKDAAGTPILPLFRLDADLPAPSTENRGSPPYDPEGPVWKFIPGEVVGGI</sequence>